<comment type="caution">
    <text evidence="1">The sequence shown here is derived from an EMBL/GenBank/DDBJ whole genome shotgun (WGS) entry which is preliminary data.</text>
</comment>
<dbReference type="EMBL" id="JALZ01000091">
    <property type="protein sequence ID" value="ETX10411.1"/>
    <property type="molecule type" value="Genomic_DNA"/>
</dbReference>
<dbReference type="AlphaFoldDB" id="X7E5I1"/>
<evidence type="ECO:0000313" key="1">
    <source>
        <dbReference type="EMBL" id="ETX10411.1"/>
    </source>
</evidence>
<accession>X7E5I1</accession>
<reference evidence="1 2" key="1">
    <citation type="submission" date="2014-01" db="EMBL/GenBank/DDBJ databases">
        <title>Roseivivax halodurans JCM 10272 Genome Sequencing.</title>
        <authorList>
            <person name="Lai Q."/>
            <person name="Li G."/>
            <person name="Shao Z."/>
        </authorList>
    </citation>
    <scope>NUCLEOTIDE SEQUENCE [LARGE SCALE GENOMIC DNA]</scope>
    <source>
        <strain evidence="1 2">JCM 10272</strain>
    </source>
</reference>
<keyword evidence="2" id="KW-1185">Reference proteome</keyword>
<dbReference type="STRING" id="1449350.OCH239_22225"/>
<protein>
    <submittedName>
        <fullName evidence="1">Uncharacterized protein</fullName>
    </submittedName>
</protein>
<evidence type="ECO:0000313" key="2">
    <source>
        <dbReference type="Proteomes" id="UP000022447"/>
    </source>
</evidence>
<sequence length="118" mass="12829">MAADDLILAHQDKLARDLGRIWAWCSHIHPAGGPIALSAFVMWSHERVANGLAFQEASLHIVPIMELPAANAALTALGYHTQLSSPPRASWLTQIFSEPLSAHETLEAIRRFRAAGLG</sequence>
<dbReference type="OrthoDB" id="7857320at2"/>
<dbReference type="Proteomes" id="UP000022447">
    <property type="component" value="Unassembled WGS sequence"/>
</dbReference>
<organism evidence="1 2">
    <name type="scientific">Roseivivax halodurans JCM 10272</name>
    <dbReference type="NCBI Taxonomy" id="1449350"/>
    <lineage>
        <taxon>Bacteria</taxon>
        <taxon>Pseudomonadati</taxon>
        <taxon>Pseudomonadota</taxon>
        <taxon>Alphaproteobacteria</taxon>
        <taxon>Rhodobacterales</taxon>
        <taxon>Roseobacteraceae</taxon>
        <taxon>Roseivivax</taxon>
    </lineage>
</organism>
<name>X7E5I1_9RHOB</name>
<dbReference type="RefSeq" id="WP_037267422.1">
    <property type="nucleotide sequence ID" value="NZ_JALZ01000091.1"/>
</dbReference>
<proteinExistence type="predicted"/>
<gene>
    <name evidence="1" type="ORF">OCH239_22225</name>
</gene>